<comment type="caution">
    <text evidence="2">The sequence shown here is derived from an EMBL/GenBank/DDBJ whole genome shotgun (WGS) entry which is preliminary data.</text>
</comment>
<dbReference type="EMBL" id="JAHLQT010007678">
    <property type="protein sequence ID" value="KAG7174345.1"/>
    <property type="molecule type" value="Genomic_DNA"/>
</dbReference>
<dbReference type="AlphaFoldDB" id="A0A8J5TGN1"/>
<organism evidence="2 3">
    <name type="scientific">Homarus americanus</name>
    <name type="common">American lobster</name>
    <dbReference type="NCBI Taxonomy" id="6706"/>
    <lineage>
        <taxon>Eukaryota</taxon>
        <taxon>Metazoa</taxon>
        <taxon>Ecdysozoa</taxon>
        <taxon>Arthropoda</taxon>
        <taxon>Crustacea</taxon>
        <taxon>Multicrustacea</taxon>
        <taxon>Malacostraca</taxon>
        <taxon>Eumalacostraca</taxon>
        <taxon>Eucarida</taxon>
        <taxon>Decapoda</taxon>
        <taxon>Pleocyemata</taxon>
        <taxon>Astacidea</taxon>
        <taxon>Nephropoidea</taxon>
        <taxon>Nephropidae</taxon>
        <taxon>Homarus</taxon>
    </lineage>
</organism>
<sequence length="67" mass="7532">MLWEKLMLYEGNNVMKLRPSRPLVGLLKSSAKRTTSFPVRAASASEGLMRSRGSSHSPRPNHMSMRC</sequence>
<evidence type="ECO:0000256" key="1">
    <source>
        <dbReference type="SAM" id="MobiDB-lite"/>
    </source>
</evidence>
<name>A0A8J5TGN1_HOMAM</name>
<accession>A0A8J5TGN1</accession>
<evidence type="ECO:0000313" key="3">
    <source>
        <dbReference type="Proteomes" id="UP000747542"/>
    </source>
</evidence>
<proteinExistence type="predicted"/>
<dbReference type="Proteomes" id="UP000747542">
    <property type="component" value="Unassembled WGS sequence"/>
</dbReference>
<keyword evidence="3" id="KW-1185">Reference proteome</keyword>
<evidence type="ECO:0000313" key="2">
    <source>
        <dbReference type="EMBL" id="KAG7174345.1"/>
    </source>
</evidence>
<feature type="region of interest" description="Disordered" evidence="1">
    <location>
        <begin position="37"/>
        <end position="67"/>
    </location>
</feature>
<gene>
    <name evidence="2" type="ORF">Hamer_G003284</name>
</gene>
<protein>
    <submittedName>
        <fullName evidence="2">Putative retinal degeneration B-like</fullName>
    </submittedName>
</protein>
<reference evidence="2" key="1">
    <citation type="journal article" date="2021" name="Sci. Adv.">
        <title>The American lobster genome reveals insights on longevity, neural, and immune adaptations.</title>
        <authorList>
            <person name="Polinski J.M."/>
            <person name="Zimin A.V."/>
            <person name="Clark K.F."/>
            <person name="Kohn A.B."/>
            <person name="Sadowski N."/>
            <person name="Timp W."/>
            <person name="Ptitsyn A."/>
            <person name="Khanna P."/>
            <person name="Romanova D.Y."/>
            <person name="Williams P."/>
            <person name="Greenwood S.J."/>
            <person name="Moroz L.L."/>
            <person name="Walt D.R."/>
            <person name="Bodnar A.G."/>
        </authorList>
    </citation>
    <scope>NUCLEOTIDE SEQUENCE</scope>
    <source>
        <strain evidence="2">GMGI-L3</strain>
    </source>
</reference>